<dbReference type="InterPro" id="IPR011047">
    <property type="entry name" value="Quinoprotein_ADH-like_sf"/>
</dbReference>
<dbReference type="AlphaFoldDB" id="A0A1Z4BMX1"/>
<dbReference type="InterPro" id="IPR015943">
    <property type="entry name" value="WD40/YVTN_repeat-like_dom_sf"/>
</dbReference>
<gene>
    <name evidence="1" type="ORF">CBG49_05960</name>
</gene>
<keyword evidence="2" id="KW-1185">Reference proteome</keyword>
<dbReference type="Proteomes" id="UP000197007">
    <property type="component" value="Chromosome"/>
</dbReference>
<accession>A0A1Z4BMX1</accession>
<evidence type="ECO:0000313" key="2">
    <source>
        <dbReference type="Proteomes" id="UP000197007"/>
    </source>
</evidence>
<sequence>MKYCFYIITLLFLVACTSKEKKATLTPFTFPENTELIYHINNRDNFLSALTNNSFWKAHNPRTLRLHEVKLLGSLPVNDDIWVAFSTEGDCFFICKKDNNEKSATWKNASAQVQKQALFGKEWFYTIYGDYLLISDGEKLSEYTSLNKQNKSDAQQDLEKLQQISGTECVANLFLQKNAANDYFEPFFGEKLLANCKNWVAFDLFLEENNVRLNGVTTIDKEANTDVMLHTVPYQNDALSLMPARVLSISAYTFDDAEKLTQNDSIAQESPFRTSINGVAFGRVTEGQFAVVSSFDVDETLQQLPVLSEDFQYNFPMYELNPDLPVGFFTSFVKDFIPRYAGVYQKQLVLTKTKELLISVVNDMQRGNVLSANKAFGLLEENSASNVTFSRIANLYDNPSFSSRFPAIAENYRWALFQQTPQNDYYVLNFVSEKQTESTLSDEMRERFRFALDDVMASEPVILLNHRTKRLEIAVQDENNYLYLIGNNGSLLWKKRLDGKIQSPIYQVDLFKNGFLQMAFTTEKSIWVVDRNGKEVAPFPLQYKNPITPLEVFDYESNREYRFLFAEGNTLHLLDKKGQEVKGFNQRANGKPLFTPKHYRFNGKDYLIYSSNNGSFNILHRNGEQRITVKGAYSFSNNPPLVLGNLFMFTNSDGTLISIDEKGGMTRKNLSLTEPFYWGGNRYVLTSLSGNILTIGNQRIELPEGKYSRPKLFRIRGMNYVSVTEQNTQKAYLYDEKGNLLKDFPVESISPIAIDVDYDKSIWVVTEKSTTELILYTMKQFANE</sequence>
<organism evidence="1 2">
    <name type="scientific">Capnocytophaga endodontalis</name>
    <dbReference type="NCBI Taxonomy" id="2708117"/>
    <lineage>
        <taxon>Bacteria</taxon>
        <taxon>Pseudomonadati</taxon>
        <taxon>Bacteroidota</taxon>
        <taxon>Flavobacteriia</taxon>
        <taxon>Flavobacteriales</taxon>
        <taxon>Flavobacteriaceae</taxon>
        <taxon>Capnocytophaga</taxon>
    </lineage>
</organism>
<dbReference type="SUPFAM" id="SSF50998">
    <property type="entry name" value="Quinoprotein alcohol dehydrogenase-like"/>
    <property type="match status" value="1"/>
</dbReference>
<reference evidence="2" key="1">
    <citation type="submission" date="2017-06" db="EMBL/GenBank/DDBJ databases">
        <title>Complete genome sequence of Capnocytophaga sp. KCOM 1579 (=ChDC OS43) isolated from a human refractory periapical abscess lesion.</title>
        <authorList>
            <person name="Kook J.-K."/>
            <person name="Park S.-N."/>
            <person name="Lim Y.K."/>
            <person name="Roh H."/>
        </authorList>
    </citation>
    <scope>NUCLEOTIDE SEQUENCE [LARGE SCALE GENOMIC DNA]</scope>
    <source>
        <strain evidence="2">ChDC OS43</strain>
    </source>
</reference>
<dbReference type="Gene3D" id="2.130.10.10">
    <property type="entry name" value="YVTN repeat-like/Quinoprotein amine dehydrogenase"/>
    <property type="match status" value="1"/>
</dbReference>
<name>A0A1Z4BMX1_9FLAO</name>
<evidence type="ECO:0000313" key="1">
    <source>
        <dbReference type="EMBL" id="ASF42651.1"/>
    </source>
</evidence>
<dbReference type="PROSITE" id="PS51257">
    <property type="entry name" value="PROKAR_LIPOPROTEIN"/>
    <property type="match status" value="1"/>
</dbReference>
<protein>
    <submittedName>
        <fullName evidence="1">Uncharacterized protein</fullName>
    </submittedName>
</protein>
<dbReference type="RefSeq" id="WP_088593773.1">
    <property type="nucleotide sequence ID" value="NZ_CP022022.1"/>
</dbReference>
<dbReference type="EMBL" id="CP022022">
    <property type="protein sequence ID" value="ASF42651.1"/>
    <property type="molecule type" value="Genomic_DNA"/>
</dbReference>
<dbReference type="KEGG" id="capn:CBG49_05960"/>
<proteinExistence type="predicted"/>